<dbReference type="Proteomes" id="UP000250321">
    <property type="component" value="Unassembled WGS sequence"/>
</dbReference>
<reference evidence="1 2" key="1">
    <citation type="submission" date="2018-02" db="EMBL/GenBank/DDBJ databases">
        <title>Draft genome of wild Prunus yedoensis var. nudiflora.</title>
        <authorList>
            <person name="Baek S."/>
            <person name="Kim J.-H."/>
            <person name="Choi K."/>
            <person name="Kim G.-B."/>
            <person name="Cho A."/>
            <person name="Jang H."/>
            <person name="Shin C.-H."/>
            <person name="Yu H.-J."/>
            <person name="Mun J.-H."/>
        </authorList>
    </citation>
    <scope>NUCLEOTIDE SEQUENCE [LARGE SCALE GENOMIC DNA]</scope>
    <source>
        <strain evidence="2">cv. Jeju island</strain>
        <tissue evidence="1">Leaf</tissue>
    </source>
</reference>
<comment type="caution">
    <text evidence="1">The sequence shown here is derived from an EMBL/GenBank/DDBJ whole genome shotgun (WGS) entry which is preliminary data.</text>
</comment>
<protein>
    <submittedName>
        <fullName evidence="1">Protein ENHANCED DISEASE RESISTANCE 2-like isoform X1</fullName>
    </submittedName>
</protein>
<sequence length="144" mass="15585">MNQTLQWTSSKYFLSFNSKTNRREDQMDAACFNNVGSEQRSEGDGSEHSSSRSGVGGGMFEYFGWVYHLGLNKLGMSIVTSGFSSSGASMWRCTSVILTRTPALDPSGGVLLGHTDGRGARAPKSPAWRQGWGYLCSTVLQSIG</sequence>
<accession>A0A314U821</accession>
<organism evidence="1 2">
    <name type="scientific">Prunus yedoensis var. nudiflora</name>
    <dbReference type="NCBI Taxonomy" id="2094558"/>
    <lineage>
        <taxon>Eukaryota</taxon>
        <taxon>Viridiplantae</taxon>
        <taxon>Streptophyta</taxon>
        <taxon>Embryophyta</taxon>
        <taxon>Tracheophyta</taxon>
        <taxon>Spermatophyta</taxon>
        <taxon>Magnoliopsida</taxon>
        <taxon>eudicotyledons</taxon>
        <taxon>Gunneridae</taxon>
        <taxon>Pentapetalae</taxon>
        <taxon>rosids</taxon>
        <taxon>fabids</taxon>
        <taxon>Rosales</taxon>
        <taxon>Rosaceae</taxon>
        <taxon>Amygdaloideae</taxon>
        <taxon>Amygdaleae</taxon>
        <taxon>Prunus</taxon>
    </lineage>
</organism>
<proteinExistence type="predicted"/>
<gene>
    <name evidence="1" type="ORF">Pyn_10320</name>
</gene>
<keyword evidence="2" id="KW-1185">Reference proteome</keyword>
<evidence type="ECO:0000313" key="1">
    <source>
        <dbReference type="EMBL" id="PQM33557.1"/>
    </source>
</evidence>
<evidence type="ECO:0000313" key="2">
    <source>
        <dbReference type="Proteomes" id="UP000250321"/>
    </source>
</evidence>
<dbReference type="AlphaFoldDB" id="A0A314U821"/>
<dbReference type="EMBL" id="PJQY01003907">
    <property type="protein sequence ID" value="PQM33557.1"/>
    <property type="molecule type" value="Genomic_DNA"/>
</dbReference>
<dbReference type="STRING" id="2094558.A0A314U821"/>
<name>A0A314U821_PRUYE</name>